<comment type="caution">
    <text evidence="3">The sequence shown here is derived from an EMBL/GenBank/DDBJ whole genome shotgun (WGS) entry which is preliminary data.</text>
</comment>
<proteinExistence type="predicted"/>
<evidence type="ECO:0000256" key="1">
    <source>
        <dbReference type="SAM" id="MobiDB-lite"/>
    </source>
</evidence>
<protein>
    <submittedName>
        <fullName evidence="3">Uncharacterized protein</fullName>
    </submittedName>
</protein>
<dbReference type="AlphaFoldDB" id="A0A4Z2GTF2"/>
<keyword evidence="4" id="KW-1185">Reference proteome</keyword>
<feature type="signal peptide" evidence="2">
    <location>
        <begin position="1"/>
        <end position="16"/>
    </location>
</feature>
<name>A0A4Z2GTF2_9TELE</name>
<sequence>MATCMLSRLMLQVVAAQLKTLGVLRGADKQKTGFTGGNELLEIGQEVRLIPPELSPKTAHFSWAGTREEEEKKEIQRWRLLGFPLALIKGFLGPEDGAGGRSLYADSTPPIPLTLMSVREMEPLPSTSQVWKNSLVLSSRAMRPQSEGLLPGVGPRPFALLSSSMSGTLSSGGVNFGSFGGGVRHEASSLALYPRLWGSCGHHGDKDGKLRQMNVREVILQPCDVIMRKRLQALSPTRREKIVLKVHRADMHESKKRDSRVQNLSAPVHQ</sequence>
<feature type="compositionally biased region" description="Polar residues" evidence="1">
    <location>
        <begin position="261"/>
        <end position="270"/>
    </location>
</feature>
<reference evidence="3 4" key="1">
    <citation type="submission" date="2019-03" db="EMBL/GenBank/DDBJ databases">
        <title>First draft genome of Liparis tanakae, snailfish: a comprehensive survey of snailfish specific genes.</title>
        <authorList>
            <person name="Kim W."/>
            <person name="Song I."/>
            <person name="Jeong J.-H."/>
            <person name="Kim D."/>
            <person name="Kim S."/>
            <person name="Ryu S."/>
            <person name="Song J.Y."/>
            <person name="Lee S.K."/>
        </authorList>
    </citation>
    <scope>NUCLEOTIDE SEQUENCE [LARGE SCALE GENOMIC DNA]</scope>
    <source>
        <tissue evidence="3">Muscle</tissue>
    </source>
</reference>
<dbReference type="EMBL" id="SRLO01000430">
    <property type="protein sequence ID" value="TNN56385.1"/>
    <property type="molecule type" value="Genomic_DNA"/>
</dbReference>
<evidence type="ECO:0000313" key="3">
    <source>
        <dbReference type="EMBL" id="TNN56385.1"/>
    </source>
</evidence>
<dbReference type="Proteomes" id="UP000314294">
    <property type="component" value="Unassembled WGS sequence"/>
</dbReference>
<evidence type="ECO:0000256" key="2">
    <source>
        <dbReference type="SAM" id="SignalP"/>
    </source>
</evidence>
<organism evidence="3 4">
    <name type="scientific">Liparis tanakae</name>
    <name type="common">Tanaka's snailfish</name>
    <dbReference type="NCBI Taxonomy" id="230148"/>
    <lineage>
        <taxon>Eukaryota</taxon>
        <taxon>Metazoa</taxon>
        <taxon>Chordata</taxon>
        <taxon>Craniata</taxon>
        <taxon>Vertebrata</taxon>
        <taxon>Euteleostomi</taxon>
        <taxon>Actinopterygii</taxon>
        <taxon>Neopterygii</taxon>
        <taxon>Teleostei</taxon>
        <taxon>Neoteleostei</taxon>
        <taxon>Acanthomorphata</taxon>
        <taxon>Eupercaria</taxon>
        <taxon>Perciformes</taxon>
        <taxon>Cottioidei</taxon>
        <taxon>Cottales</taxon>
        <taxon>Liparidae</taxon>
        <taxon>Liparis</taxon>
    </lineage>
</organism>
<accession>A0A4Z2GTF2</accession>
<feature type="region of interest" description="Disordered" evidence="1">
    <location>
        <begin position="249"/>
        <end position="270"/>
    </location>
</feature>
<feature type="compositionally biased region" description="Basic and acidic residues" evidence="1">
    <location>
        <begin position="249"/>
        <end position="260"/>
    </location>
</feature>
<feature type="chain" id="PRO_5021479878" evidence="2">
    <location>
        <begin position="17"/>
        <end position="270"/>
    </location>
</feature>
<evidence type="ECO:0000313" key="4">
    <source>
        <dbReference type="Proteomes" id="UP000314294"/>
    </source>
</evidence>
<keyword evidence="2" id="KW-0732">Signal</keyword>
<gene>
    <name evidence="3" type="ORF">EYF80_033421</name>
</gene>